<dbReference type="GO" id="GO:0050982">
    <property type="term" value="P:detection of mechanical stimulus"/>
    <property type="evidence" value="ECO:0007669"/>
    <property type="project" value="TreeGrafter"/>
</dbReference>
<keyword evidence="5 10" id="KW-1133">Transmembrane helix</keyword>
<proteinExistence type="inferred from homology"/>
<keyword evidence="14" id="KW-1185">Reference proteome</keyword>
<comment type="similarity">
    <text evidence="2">Belongs to the polycystin family.</text>
</comment>
<dbReference type="SMART" id="SM00308">
    <property type="entry name" value="LH2"/>
    <property type="match status" value="1"/>
</dbReference>
<feature type="transmembrane region" description="Helical" evidence="10">
    <location>
        <begin position="2049"/>
        <end position="2075"/>
    </location>
</feature>
<feature type="transmembrane region" description="Helical" evidence="10">
    <location>
        <begin position="1987"/>
        <end position="2014"/>
    </location>
</feature>
<dbReference type="GeneTree" id="ENSGT00940000162080"/>
<dbReference type="InterPro" id="IPR003915">
    <property type="entry name" value="PKD_2"/>
</dbReference>
<dbReference type="InterPro" id="IPR036392">
    <property type="entry name" value="PLAT/LH2_dom_sf"/>
</dbReference>
<sequence>PDAGDAQHQLSDHRELHLGLLPRVSLPADPRLPGGPGGAALRSDLPPEPGRGVRGPGPGLVRAVQERGLELPPELRGRLPGLAQPLQPEPQPPARRGSARPGGTVSLVWFIPAQHPMIRCGWSFALNVSRASGAVDTTTYGYGQAVREAQTHIPRVTLRFDPRLYAGFVARVRCSAPARRSVRLTASVGSYRPQPADSEILCVRDACETPHPVIQKPLPPQKAIIARKGYPFDVYAEAGLSCRVIVSVRLTWQVYRVPNLLALPAQNMSVALPSNLLSNIATLHVPLRTFDTGLYLFDFHVNMTISDPNVPFLQNSDQVHVRVTSSELVALIAGGSYRIVASHRVLVLDGYESADPDSASQHESLVFTWYCTTNPSDYKKMILSSRSQCLRRQRTFNLISGIPQILNIIPRRFRLDKIYHFRLVIKKDNRESYFDQIIKVVSGTLPETSIECIENCEKYIIPTERFILSGICTNCSDSLKYEWSLLSGDQFTKISFDWSNTATGRSLVYISVNAKTFLGSQDTLYVFELKITRAGGTSGTARYVFNVNAPPKIGACSITPKRGIALRTKFTVRCSGFYDSNGPLRYKITAVAFYQSGTINTLQNKALGTIVYFGFEPISPPIVLPIGVSTGRRLLLIQVQVFDDLGAYSAVSLKVRVDDLTVDWLHGSIVDKLLTFVEGKTTPLTILLHGTDYVEVNQMYYIIGSVLNDRNFKGKELTKVIQFRETLLNGTVAMEITSPLLITQIAASIFEIAKKKNEVNKNSQVLAVRKLQDLSSSLYNYTLGNIGSESTESLSAGIMTGGTDAGVTLTSAQLEVTNKVFPTLRSLTESVSNGKVPGEINTFMKVKEWGITIKKNEKEEVEDSYFTDTNCLNCIYPSLSKTSSSGKDPVSSAVYEFKDNPLPWLGKSAHIVTDVTAFDMFVIDKNGQVKDLNPEELETILMRKVKVEPKRIKLAKDTVKTGVIIGHFNAGIDPSQVSEAFVQLVAEPNPIFEINIYSGKDSTKQSAAQTLIIPECESGETILKGRTFHIWDPYAFRIPINLFKKEPDNATGINYVTITVETNYPKAGRLLKRGIGISFFTANCLTFEGDSDKWHTSSCKTGILTNNERVHCICKSVRKKISRRQSRLLRFPWFLTASVLVLPELVDLYDTRKLLDTLPRNVVTIVTVIIIFLLYFIIAIWAFRKRKSDKASVSKVIVLLDNDPCETFCYLVTVYTGARPDSSTTADVFLTLVSKCFQSDVHHLKHPDHQIFLRAGVDTFLLTTEEDLGDLTSIRVWCKTAGHSPAWYLSRVKVQNVFTKKLWFFVCRKWFAAEKGDGLLDRTFPAVQPETRISRSDAFFIDFSTNIETDHLWFSVFSFKSDPSFTRHQRLACCLTMLLSSLLTSIMLYQKEGTGPFRTRLWRSLVIGIESALVMVPVQILIATLFVYAQKEKAKYAQPIMNSETNTNTKKYRSKSKHVGQHPPTKLKVNKNKEARLPFYVLYLAWFIVWSISITAAVFIILYGLHYGLLKSWHWLIASVTSFLQSVFILQPLKIAGFSLLYALRPRHAREIDWLTGANWLQTDVEKMYKIRDECCAIIPKEMRQHRAPNPDELIIAKRQSVIRTKALIFCIRAVTHLIFLVLLLYAISYEDYKNSFHYNQMIRIKFSEEFLTINTIEQVYTWMTATFLPLIHTDREHNFLTANNYHMIGLPRMRQIRSKQKSVPCFGKYNYMLKTPLRQERCHALFDISQQDKREYKGAWTSVVDKESGPVKDPLNYTGWIYENYRSPWFFSSRGDYHSYPLGGYAVYFSSNLQASVGLMESLHNASWIDRSTWAVIIETTIYNPNSDLFCTISVIFEMIPLGTVNRKLNVKSFSLRLFDRDKKNWLPITTVLILLLLIFVAVACWMMYQDRENYFKKVANLVNLVLVVLLLVTILLYVSKFILARNVINYYMKNPISFIPFHVISALDQLLRFNVAFLILITILKTLRYTRFLYNVRLAEKSIVAALPSIYSMALIAAIYFFIFVSFGHLVFGQFDTNYNTIPHAAQTIMAYCATTFQHTSFSYSRFLGGLFLGLFLVIMICILLNLFQAIFIQAYDNMKPVIYEQPSEDADVAIFLRNESKRFWYSLWKMPPKPETEYSNTLFFGEDHGRTLRLKNKEIKGKKINYLII</sequence>
<feature type="transmembrane region" description="Helical" evidence="10">
    <location>
        <begin position="1867"/>
        <end position="1890"/>
    </location>
</feature>
<evidence type="ECO:0000259" key="11">
    <source>
        <dbReference type="PROSITE" id="PS50095"/>
    </source>
</evidence>
<feature type="transmembrane region" description="Helical" evidence="10">
    <location>
        <begin position="1941"/>
        <end position="1966"/>
    </location>
</feature>
<dbReference type="InterPro" id="IPR013122">
    <property type="entry name" value="PKD1_2_channel"/>
</dbReference>
<dbReference type="InterPro" id="IPR014010">
    <property type="entry name" value="REJ_dom"/>
</dbReference>
<feature type="region of interest" description="Disordered" evidence="9">
    <location>
        <begin position="21"/>
        <end position="61"/>
    </location>
</feature>
<evidence type="ECO:0000256" key="1">
    <source>
        <dbReference type="ARBA" id="ARBA00004141"/>
    </source>
</evidence>
<dbReference type="PROSITE" id="PS51111">
    <property type="entry name" value="REJ"/>
    <property type="match status" value="1"/>
</dbReference>
<dbReference type="Pfam" id="PF08016">
    <property type="entry name" value="PKD_channel"/>
    <property type="match status" value="1"/>
</dbReference>
<dbReference type="Gene3D" id="1.10.287.70">
    <property type="match status" value="1"/>
</dbReference>
<dbReference type="InParanoid" id="A0A4W3IUY8"/>
<evidence type="ECO:0000256" key="7">
    <source>
        <dbReference type="ARBA" id="ARBA00023180"/>
    </source>
</evidence>
<dbReference type="Pfam" id="PF20519">
    <property type="entry name" value="Polycystin_dom"/>
    <property type="match status" value="1"/>
</dbReference>
<dbReference type="Proteomes" id="UP000314986">
    <property type="component" value="Unassembled WGS sequence"/>
</dbReference>
<dbReference type="InterPro" id="IPR051223">
    <property type="entry name" value="Polycystin"/>
</dbReference>
<dbReference type="Ensembl" id="ENSCMIT00000033778.1">
    <property type="protein sequence ID" value="ENSCMIP00000033272.1"/>
    <property type="gene ID" value="ENSCMIG00000014201.1"/>
</dbReference>
<feature type="transmembrane region" description="Helical" evidence="10">
    <location>
        <begin position="1162"/>
        <end position="1183"/>
    </location>
</feature>
<dbReference type="SUPFAM" id="SSF49723">
    <property type="entry name" value="Lipase/lipooxygenase domain (PLAT/LH2 domain)"/>
    <property type="match status" value="1"/>
</dbReference>
<feature type="transmembrane region" description="Helical" evidence="10">
    <location>
        <begin position="1480"/>
        <end position="1503"/>
    </location>
</feature>
<evidence type="ECO:0000259" key="12">
    <source>
        <dbReference type="PROSITE" id="PS51111"/>
    </source>
</evidence>
<keyword evidence="4" id="KW-0732">Signal</keyword>
<dbReference type="InterPro" id="IPR046791">
    <property type="entry name" value="Polycystin_dom"/>
</dbReference>
<name>A0A4W3IUY8_CALMI</name>
<reference evidence="14" key="1">
    <citation type="journal article" date="2006" name="Science">
        <title>Ancient noncoding elements conserved in the human genome.</title>
        <authorList>
            <person name="Venkatesh B."/>
            <person name="Kirkness E.F."/>
            <person name="Loh Y.H."/>
            <person name="Halpern A.L."/>
            <person name="Lee A.P."/>
            <person name="Johnson J."/>
            <person name="Dandona N."/>
            <person name="Viswanathan L.D."/>
            <person name="Tay A."/>
            <person name="Venter J.C."/>
            <person name="Strausberg R.L."/>
            <person name="Brenner S."/>
        </authorList>
    </citation>
    <scope>NUCLEOTIDE SEQUENCE [LARGE SCALE GENOMIC DNA]</scope>
</reference>
<keyword evidence="7" id="KW-0325">Glycoprotein</keyword>
<organism evidence="13 14">
    <name type="scientific">Callorhinchus milii</name>
    <name type="common">Ghost shark</name>
    <dbReference type="NCBI Taxonomy" id="7868"/>
    <lineage>
        <taxon>Eukaryota</taxon>
        <taxon>Metazoa</taxon>
        <taxon>Chordata</taxon>
        <taxon>Craniata</taxon>
        <taxon>Vertebrata</taxon>
        <taxon>Chondrichthyes</taxon>
        <taxon>Holocephali</taxon>
        <taxon>Chimaeriformes</taxon>
        <taxon>Callorhinchidae</taxon>
        <taxon>Callorhinchus</taxon>
    </lineage>
</organism>
<feature type="transmembrane region" description="Helical" evidence="10">
    <location>
        <begin position="1902"/>
        <end position="1921"/>
    </location>
</feature>
<evidence type="ECO:0000256" key="9">
    <source>
        <dbReference type="SAM" id="MobiDB-lite"/>
    </source>
</evidence>
<keyword evidence="3 10" id="KW-0812">Transmembrane</keyword>
<protein>
    <submittedName>
        <fullName evidence="13">Polycystin family receptor for egg jelly</fullName>
    </submittedName>
</protein>
<dbReference type="Pfam" id="PF02010">
    <property type="entry name" value="REJ"/>
    <property type="match status" value="1"/>
</dbReference>
<reference evidence="13" key="4">
    <citation type="submission" date="2025-08" db="UniProtKB">
        <authorList>
            <consortium name="Ensembl"/>
        </authorList>
    </citation>
    <scope>IDENTIFICATION</scope>
</reference>
<feature type="region of interest" description="Disordered" evidence="9">
    <location>
        <begin position="74"/>
        <end position="100"/>
    </location>
</feature>
<accession>A0A4W3IUY8</accession>
<dbReference type="InterPro" id="IPR001024">
    <property type="entry name" value="PLAT/LH2_dom"/>
</dbReference>
<dbReference type="PROSITE" id="PS50095">
    <property type="entry name" value="PLAT"/>
    <property type="match status" value="1"/>
</dbReference>
<dbReference type="PRINTS" id="PR01433">
    <property type="entry name" value="POLYCYSTIN2"/>
</dbReference>
<dbReference type="PANTHER" id="PTHR10877:SF185">
    <property type="entry name" value="POLYCYSTIN FAMILY RECEPTOR FOR EGG JELLY"/>
    <property type="match status" value="1"/>
</dbReference>
<dbReference type="Pfam" id="PF01477">
    <property type="entry name" value="PLAT"/>
    <property type="match status" value="1"/>
</dbReference>
<dbReference type="PANTHER" id="PTHR10877">
    <property type="entry name" value="POLYCYSTIN FAMILY MEMBER"/>
    <property type="match status" value="1"/>
</dbReference>
<evidence type="ECO:0000256" key="4">
    <source>
        <dbReference type="ARBA" id="ARBA00022729"/>
    </source>
</evidence>
<feature type="transmembrane region" description="Helical" evidence="10">
    <location>
        <begin position="1401"/>
        <end position="1428"/>
    </location>
</feature>
<dbReference type="STRING" id="7868.ENSCMIP00000033272"/>
<dbReference type="GO" id="GO:0005509">
    <property type="term" value="F:calcium ion binding"/>
    <property type="evidence" value="ECO:0007669"/>
    <property type="project" value="InterPro"/>
</dbReference>
<feature type="domain" description="PLAT" evidence="11">
    <location>
        <begin position="1208"/>
        <end position="1325"/>
    </location>
</feature>
<feature type="transmembrane region" description="Helical" evidence="10">
    <location>
        <begin position="1371"/>
        <end position="1389"/>
    </location>
</feature>
<reference evidence="14" key="2">
    <citation type="journal article" date="2007" name="PLoS Biol.">
        <title>Survey sequencing and comparative analysis of the elephant shark (Callorhinchus milii) genome.</title>
        <authorList>
            <person name="Venkatesh B."/>
            <person name="Kirkness E.F."/>
            <person name="Loh Y.H."/>
            <person name="Halpern A.L."/>
            <person name="Lee A.P."/>
            <person name="Johnson J."/>
            <person name="Dandona N."/>
            <person name="Viswanathan L.D."/>
            <person name="Tay A."/>
            <person name="Venter J.C."/>
            <person name="Strausberg R.L."/>
            <person name="Brenner S."/>
        </authorList>
    </citation>
    <scope>NUCLEOTIDE SEQUENCE [LARGE SCALE GENOMIC DNA]</scope>
</reference>
<evidence type="ECO:0000313" key="14">
    <source>
        <dbReference type="Proteomes" id="UP000314986"/>
    </source>
</evidence>
<evidence type="ECO:0000313" key="13">
    <source>
        <dbReference type="Ensembl" id="ENSCMIP00000033272.1"/>
    </source>
</evidence>
<dbReference type="GO" id="GO:0005262">
    <property type="term" value="F:calcium channel activity"/>
    <property type="evidence" value="ECO:0007669"/>
    <property type="project" value="TreeGrafter"/>
</dbReference>
<dbReference type="GO" id="GO:0016020">
    <property type="term" value="C:membrane"/>
    <property type="evidence" value="ECO:0007669"/>
    <property type="project" value="UniProtKB-SubCell"/>
</dbReference>
<dbReference type="OMA" id="PDNDPFH"/>
<dbReference type="Gene3D" id="2.60.60.20">
    <property type="entry name" value="PLAT/LH2 domain"/>
    <property type="match status" value="1"/>
</dbReference>
<evidence type="ECO:0000256" key="6">
    <source>
        <dbReference type="ARBA" id="ARBA00023136"/>
    </source>
</evidence>
<reference evidence="13" key="5">
    <citation type="submission" date="2025-09" db="UniProtKB">
        <authorList>
            <consortium name="Ensembl"/>
        </authorList>
    </citation>
    <scope>IDENTIFICATION</scope>
</reference>
<evidence type="ECO:0000256" key="5">
    <source>
        <dbReference type="ARBA" id="ARBA00022989"/>
    </source>
</evidence>
<evidence type="ECO:0000256" key="8">
    <source>
        <dbReference type="PROSITE-ProRule" id="PRU00152"/>
    </source>
</evidence>
<reference evidence="14" key="3">
    <citation type="journal article" date="2014" name="Nature">
        <title>Elephant shark genome provides unique insights into gnathostome evolution.</title>
        <authorList>
            <consortium name="International Elephant Shark Genome Sequencing Consortium"/>
            <person name="Venkatesh B."/>
            <person name="Lee A.P."/>
            <person name="Ravi V."/>
            <person name="Maurya A.K."/>
            <person name="Lian M.M."/>
            <person name="Swann J.B."/>
            <person name="Ohta Y."/>
            <person name="Flajnik M.F."/>
            <person name="Sutoh Y."/>
            <person name="Kasahara M."/>
            <person name="Hoon S."/>
            <person name="Gangu V."/>
            <person name="Roy S.W."/>
            <person name="Irimia M."/>
            <person name="Korzh V."/>
            <person name="Kondrychyn I."/>
            <person name="Lim Z.W."/>
            <person name="Tay B.H."/>
            <person name="Tohari S."/>
            <person name="Kong K.W."/>
            <person name="Ho S."/>
            <person name="Lorente-Galdos B."/>
            <person name="Quilez J."/>
            <person name="Marques-Bonet T."/>
            <person name="Raney B.J."/>
            <person name="Ingham P.W."/>
            <person name="Tay A."/>
            <person name="Hillier L.W."/>
            <person name="Minx P."/>
            <person name="Boehm T."/>
            <person name="Wilson R.K."/>
            <person name="Brenner S."/>
            <person name="Warren W.C."/>
        </authorList>
    </citation>
    <scope>NUCLEOTIDE SEQUENCE [LARGE SCALE GENOMIC DNA]</scope>
</reference>
<feature type="transmembrane region" description="Helical" evidence="10">
    <location>
        <begin position="1523"/>
        <end position="1544"/>
    </location>
</feature>
<feature type="transmembrane region" description="Helical" evidence="10">
    <location>
        <begin position="1607"/>
        <end position="1628"/>
    </location>
</feature>
<evidence type="ECO:0000256" key="2">
    <source>
        <dbReference type="ARBA" id="ARBA00007200"/>
    </source>
</evidence>
<evidence type="ECO:0000256" key="10">
    <source>
        <dbReference type="SAM" id="Phobius"/>
    </source>
</evidence>
<evidence type="ECO:0000256" key="3">
    <source>
        <dbReference type="ARBA" id="ARBA00022692"/>
    </source>
</evidence>
<gene>
    <name evidence="13" type="primary">LOC103179432</name>
</gene>
<feature type="domain" description="REJ" evidence="12">
    <location>
        <begin position="207"/>
        <end position="903"/>
    </location>
</feature>
<keyword evidence="6 10" id="KW-0472">Membrane</keyword>
<comment type="caution">
    <text evidence="8">Lacks conserved residue(s) required for the propagation of feature annotation.</text>
</comment>
<comment type="subcellular location">
    <subcellularLocation>
        <location evidence="1">Membrane</location>
        <topology evidence="1">Multi-pass membrane protein</topology>
    </subcellularLocation>
</comment>
<dbReference type="InterPro" id="IPR002859">
    <property type="entry name" value="PKD/REJ-like"/>
</dbReference>